<feature type="domain" description="RING-type" evidence="8">
    <location>
        <begin position="211"/>
        <end position="247"/>
    </location>
</feature>
<dbReference type="InterPro" id="IPR013083">
    <property type="entry name" value="Znf_RING/FYVE/PHD"/>
</dbReference>
<feature type="compositionally biased region" description="Basic residues" evidence="7">
    <location>
        <begin position="54"/>
        <end position="64"/>
    </location>
</feature>
<dbReference type="PANTHER" id="PTHR13480">
    <property type="entry name" value="E3 UBIQUITIN-PROTEIN LIGASE HAKAI-RELATED"/>
    <property type="match status" value="1"/>
</dbReference>
<dbReference type="Pfam" id="PF18408">
    <property type="entry name" value="zf_Hakai"/>
    <property type="match status" value="1"/>
</dbReference>
<sequence>MSEALAENLPAEGSSSNRKEADCSPISRSSSRTRSRSCSEKRQKSSGSVESAGSRHRDHSRSRRQIVGTGSQRSSPSFSSHSRSRSRSGESYHHRRRRHHRRGRHSHRHRRRNSGGSSHYRRRRSSSLSLSSYSHSRSYSRSFSRSGSSRGSGSGSRTASGSRSSSRSKGLSPSAVEKSRKDPRDRSKRSHWENPAWIIGEKVKDVIFHLCDVCDNPIVVYGRLNPCKHVFCLSCAKGLSGKCLRCKKQYQTLDQYPLGSIFMCFEGNACRRTYLSERDLQAHFNHRHLPKSTAATSAAAPSATASLPATSSACGGQVGLVGVSMPPPPPLSTASQGPQAGTAPSLQFPAATSGLLPATPLAPHPATIYNQQGGAFLIPPGGGAGGSAAGTSAAAPFQPNIPPPTHHGLGPPQQLPPPPRIPPLMSVVSGRGPPLQQHRLGLNSASAAAAATAK</sequence>
<proteinExistence type="inferred from homology"/>
<dbReference type="GO" id="GO:0008270">
    <property type="term" value="F:zinc ion binding"/>
    <property type="evidence" value="ECO:0007669"/>
    <property type="project" value="UniProtKB-KW"/>
</dbReference>
<organism evidence="9">
    <name type="scientific">Schistocephalus solidus</name>
    <name type="common">Tapeworm</name>
    <dbReference type="NCBI Taxonomy" id="70667"/>
    <lineage>
        <taxon>Eukaryota</taxon>
        <taxon>Metazoa</taxon>
        <taxon>Spiralia</taxon>
        <taxon>Lophotrochozoa</taxon>
        <taxon>Platyhelminthes</taxon>
        <taxon>Cestoda</taxon>
        <taxon>Eucestoda</taxon>
        <taxon>Diphyllobothriidea</taxon>
        <taxon>Diphyllobothriidae</taxon>
        <taxon>Schistocephalus</taxon>
    </lineage>
</organism>
<comment type="similarity">
    <text evidence="4">Belongs to the Hakai family.</text>
</comment>
<evidence type="ECO:0000256" key="2">
    <source>
        <dbReference type="ARBA" id="ARBA00022771"/>
    </source>
</evidence>
<reference evidence="9" key="1">
    <citation type="submission" date="2016-01" db="EMBL/GenBank/DDBJ databases">
        <title>Reference transcriptome for the parasite Schistocephalus solidus: insights into the molecular evolution of parasitism.</title>
        <authorList>
            <person name="Hebert F.O."/>
            <person name="Grambauer S."/>
            <person name="Barber I."/>
            <person name="Landry C.R."/>
            <person name="Aubin-Horth N."/>
        </authorList>
    </citation>
    <scope>NUCLEOTIDE SEQUENCE</scope>
</reference>
<evidence type="ECO:0000256" key="3">
    <source>
        <dbReference type="ARBA" id="ARBA00022833"/>
    </source>
</evidence>
<feature type="region of interest" description="Disordered" evidence="7">
    <location>
        <begin position="1"/>
        <end position="190"/>
    </location>
</feature>
<evidence type="ECO:0000259" key="8">
    <source>
        <dbReference type="PROSITE" id="PS50089"/>
    </source>
</evidence>
<feature type="compositionally biased region" description="Basic residues" evidence="7">
    <location>
        <begin position="93"/>
        <end position="125"/>
    </location>
</feature>
<dbReference type="SUPFAM" id="SSF57850">
    <property type="entry name" value="RING/U-box"/>
    <property type="match status" value="1"/>
</dbReference>
<dbReference type="PROSITE" id="PS50089">
    <property type="entry name" value="ZF_RING_2"/>
    <property type="match status" value="1"/>
</dbReference>
<dbReference type="InterPro" id="IPR040383">
    <property type="entry name" value="HAKAI/CBLL2"/>
</dbReference>
<feature type="compositionally biased region" description="Polar residues" evidence="7">
    <location>
        <begin position="332"/>
        <end position="345"/>
    </location>
</feature>
<keyword evidence="1" id="KW-0479">Metal-binding</keyword>
<feature type="compositionally biased region" description="Low complexity" evidence="7">
    <location>
        <begin position="70"/>
        <end position="81"/>
    </location>
</feature>
<dbReference type="InterPro" id="IPR017907">
    <property type="entry name" value="Znf_RING_CS"/>
</dbReference>
<keyword evidence="2 6" id="KW-0863">Zinc-finger</keyword>
<gene>
    <name evidence="9" type="primary">HAKAI</name>
    <name evidence="9" type="ORF">TR149637</name>
</gene>
<evidence type="ECO:0000256" key="5">
    <source>
        <dbReference type="ARBA" id="ARBA00041081"/>
    </source>
</evidence>
<protein>
    <recommendedName>
        <fullName evidence="5">E3 ubiquitin-protein ligase Hakai</fullName>
    </recommendedName>
</protein>
<feature type="non-terminal residue" evidence="9">
    <location>
        <position position="454"/>
    </location>
</feature>
<feature type="compositionally biased region" description="Low complexity" evidence="7">
    <location>
        <begin position="444"/>
        <end position="454"/>
    </location>
</feature>
<accession>A0A0X3NZH7</accession>
<evidence type="ECO:0000256" key="6">
    <source>
        <dbReference type="PROSITE-ProRule" id="PRU00175"/>
    </source>
</evidence>
<dbReference type="GO" id="GO:0061630">
    <property type="term" value="F:ubiquitin protein ligase activity"/>
    <property type="evidence" value="ECO:0007669"/>
    <property type="project" value="InterPro"/>
</dbReference>
<dbReference type="AlphaFoldDB" id="A0A0X3NZH7"/>
<dbReference type="EMBL" id="GEEE01018061">
    <property type="protein sequence ID" value="JAP45164.1"/>
    <property type="molecule type" value="Transcribed_RNA"/>
</dbReference>
<dbReference type="Gene3D" id="6.10.140.2210">
    <property type="match status" value="1"/>
</dbReference>
<feature type="region of interest" description="Disordered" evidence="7">
    <location>
        <begin position="325"/>
        <end position="351"/>
    </location>
</feature>
<evidence type="ECO:0000313" key="9">
    <source>
        <dbReference type="EMBL" id="JAP45164.1"/>
    </source>
</evidence>
<dbReference type="GO" id="GO:0016567">
    <property type="term" value="P:protein ubiquitination"/>
    <property type="evidence" value="ECO:0007669"/>
    <property type="project" value="UniProtKB-UniPathway"/>
</dbReference>
<evidence type="ECO:0000256" key="1">
    <source>
        <dbReference type="ARBA" id="ARBA00022723"/>
    </source>
</evidence>
<dbReference type="InterPro" id="IPR041042">
    <property type="entry name" value="Znf_Hakai"/>
</dbReference>
<feature type="compositionally biased region" description="Low complexity" evidence="7">
    <location>
        <begin position="126"/>
        <end position="168"/>
    </location>
</feature>
<dbReference type="UniPathway" id="UPA00143"/>
<dbReference type="GO" id="GO:0030155">
    <property type="term" value="P:regulation of cell adhesion"/>
    <property type="evidence" value="ECO:0007669"/>
    <property type="project" value="TreeGrafter"/>
</dbReference>
<feature type="region of interest" description="Disordered" evidence="7">
    <location>
        <begin position="380"/>
        <end position="454"/>
    </location>
</feature>
<keyword evidence="3" id="KW-0862">Zinc</keyword>
<dbReference type="PANTHER" id="PTHR13480:SF0">
    <property type="entry name" value="E3 UBIQUITIN-PROTEIN LIGASE HAKAI"/>
    <property type="match status" value="1"/>
</dbReference>
<feature type="compositionally biased region" description="Pro residues" evidence="7">
    <location>
        <begin position="413"/>
        <end position="422"/>
    </location>
</feature>
<name>A0A0X3NZH7_SCHSO</name>
<dbReference type="InterPro" id="IPR001841">
    <property type="entry name" value="Znf_RING"/>
</dbReference>
<evidence type="ECO:0000256" key="7">
    <source>
        <dbReference type="SAM" id="MobiDB-lite"/>
    </source>
</evidence>
<evidence type="ECO:0000256" key="4">
    <source>
        <dbReference type="ARBA" id="ARBA00038499"/>
    </source>
</evidence>
<dbReference type="Gene3D" id="3.30.40.10">
    <property type="entry name" value="Zinc/RING finger domain, C3HC4 (zinc finger)"/>
    <property type="match status" value="1"/>
</dbReference>
<dbReference type="PROSITE" id="PS00518">
    <property type="entry name" value="ZF_RING_1"/>
    <property type="match status" value="1"/>
</dbReference>